<evidence type="ECO:0000256" key="4">
    <source>
        <dbReference type="ARBA" id="ARBA00023242"/>
    </source>
</evidence>
<proteinExistence type="inferred from homology"/>
<evidence type="ECO:0000256" key="2">
    <source>
        <dbReference type="ARBA" id="ARBA00006726"/>
    </source>
</evidence>
<evidence type="ECO:0000256" key="5">
    <source>
        <dbReference type="ARBA" id="ARBA00023306"/>
    </source>
</evidence>
<dbReference type="EMBL" id="OU892287">
    <property type="protein sequence ID" value="CAG9762245.1"/>
    <property type="molecule type" value="Genomic_DNA"/>
</dbReference>
<comment type="subcellular location">
    <subcellularLocation>
        <location evidence="1">Nucleus</location>
    </subcellularLocation>
</comment>
<keyword evidence="4" id="KW-0539">Nucleus</keyword>
<dbReference type="OrthoDB" id="6373236at2759"/>
<dbReference type="PANTHER" id="PTHR10265:SF45">
    <property type="entry name" value="DACAPO"/>
    <property type="match status" value="1"/>
</dbReference>
<evidence type="ECO:0000259" key="6">
    <source>
        <dbReference type="Pfam" id="PF02234"/>
    </source>
</evidence>
<dbReference type="AlphaFoldDB" id="A0A9N9MHH5"/>
<evidence type="ECO:0000313" key="7">
    <source>
        <dbReference type="EMBL" id="CAG9762245.1"/>
    </source>
</evidence>
<evidence type="ECO:0000256" key="1">
    <source>
        <dbReference type="ARBA" id="ARBA00004123"/>
    </source>
</evidence>
<dbReference type="GO" id="GO:0004861">
    <property type="term" value="F:cyclin-dependent protein serine/threonine kinase inhibitor activity"/>
    <property type="evidence" value="ECO:0007669"/>
    <property type="project" value="InterPro"/>
</dbReference>
<gene>
    <name evidence="7" type="ORF">CEUTPL_LOCUS2929</name>
</gene>
<dbReference type="Gene3D" id="4.10.365.10">
    <property type="entry name" value="p27"/>
    <property type="match status" value="1"/>
</dbReference>
<sequence length="182" mass="21103">MKMSPSVYGSTRLLLSTTNQDLRMFNKPEVRKVKRILFGPVDRSATQKFIDDERKKLLIDQSNKYNFNFRLEHPLPEGQFAWRLATPPKQPPKTPTKRKMDGEIDISNQYCDLPELHEADIVRPRPIKSVSQEHRIQQSRITDFMKATKRPLSDISKKAPSSSSNWNQSEIPTKIARLDILT</sequence>
<keyword evidence="8" id="KW-1185">Reference proteome</keyword>
<keyword evidence="3" id="KW-0649">Protein kinase inhibitor</keyword>
<dbReference type="Proteomes" id="UP001152799">
    <property type="component" value="Chromosome 11"/>
</dbReference>
<reference evidence="7" key="1">
    <citation type="submission" date="2022-01" db="EMBL/GenBank/DDBJ databases">
        <authorList>
            <person name="King R."/>
        </authorList>
    </citation>
    <scope>NUCLEOTIDE SEQUENCE</scope>
</reference>
<organism evidence="7 8">
    <name type="scientific">Ceutorhynchus assimilis</name>
    <name type="common">cabbage seed weevil</name>
    <dbReference type="NCBI Taxonomy" id="467358"/>
    <lineage>
        <taxon>Eukaryota</taxon>
        <taxon>Metazoa</taxon>
        <taxon>Ecdysozoa</taxon>
        <taxon>Arthropoda</taxon>
        <taxon>Hexapoda</taxon>
        <taxon>Insecta</taxon>
        <taxon>Pterygota</taxon>
        <taxon>Neoptera</taxon>
        <taxon>Endopterygota</taxon>
        <taxon>Coleoptera</taxon>
        <taxon>Polyphaga</taxon>
        <taxon>Cucujiformia</taxon>
        <taxon>Curculionidae</taxon>
        <taxon>Ceutorhynchinae</taxon>
        <taxon>Ceutorhynchus</taxon>
    </lineage>
</organism>
<dbReference type="GO" id="GO:0005634">
    <property type="term" value="C:nucleus"/>
    <property type="evidence" value="ECO:0007669"/>
    <property type="project" value="UniProtKB-SubCell"/>
</dbReference>
<name>A0A9N9MHH5_9CUCU</name>
<keyword evidence="5" id="KW-0131">Cell cycle</keyword>
<feature type="domain" description="Cyclin-dependent kinase inhibitor" evidence="6">
    <location>
        <begin position="37"/>
        <end position="83"/>
    </location>
</feature>
<dbReference type="PANTHER" id="PTHR10265">
    <property type="entry name" value="CYCLIN-DEPENDENT KINASE INHIBITOR 1"/>
    <property type="match status" value="1"/>
</dbReference>
<dbReference type="InterPro" id="IPR044898">
    <property type="entry name" value="CDI_dom_sf"/>
</dbReference>
<dbReference type="InterPro" id="IPR003175">
    <property type="entry name" value="CDI_dom"/>
</dbReference>
<comment type="similarity">
    <text evidence="2">Belongs to the CDI family.</text>
</comment>
<evidence type="ECO:0000256" key="3">
    <source>
        <dbReference type="ARBA" id="ARBA00023013"/>
    </source>
</evidence>
<dbReference type="Pfam" id="PF02234">
    <property type="entry name" value="CDI"/>
    <property type="match status" value="1"/>
</dbReference>
<dbReference type="GO" id="GO:0051726">
    <property type="term" value="P:regulation of cell cycle"/>
    <property type="evidence" value="ECO:0007669"/>
    <property type="project" value="InterPro"/>
</dbReference>
<evidence type="ECO:0000313" key="8">
    <source>
        <dbReference type="Proteomes" id="UP001152799"/>
    </source>
</evidence>
<accession>A0A9N9MHH5</accession>
<protein>
    <recommendedName>
        <fullName evidence="6">Cyclin-dependent kinase inhibitor domain-containing protein</fullName>
    </recommendedName>
</protein>